<keyword evidence="2" id="KW-1185">Reference proteome</keyword>
<dbReference type="Proteomes" id="UP000010475">
    <property type="component" value="Chromosome"/>
</dbReference>
<proteinExistence type="predicted"/>
<sequence length="86" mass="10025">MISLKIYPSQCIYLLYIWVCSKQILLDPLQQIMLTLDKFPLTQLCGDEDFLKYVKKLGKIICLIKIKLPTTKDKNFNLVNVGNYIL</sequence>
<gene>
    <name evidence="1" type="ORF">Cylst_4681</name>
</gene>
<protein>
    <submittedName>
        <fullName evidence="1">Uncharacterized protein</fullName>
    </submittedName>
</protein>
<dbReference type="HOGENOM" id="CLU_2492658_0_0_3"/>
<name>K9X3V9_9NOST</name>
<evidence type="ECO:0000313" key="2">
    <source>
        <dbReference type="Proteomes" id="UP000010475"/>
    </source>
</evidence>
<reference evidence="1 2" key="1">
    <citation type="submission" date="2012-06" db="EMBL/GenBank/DDBJ databases">
        <title>Finished chromosome of genome of Cylindrospermum stagnale PCC 7417.</title>
        <authorList>
            <consortium name="US DOE Joint Genome Institute"/>
            <person name="Gugger M."/>
            <person name="Coursin T."/>
            <person name="Rippka R."/>
            <person name="Tandeau De Marsac N."/>
            <person name="Huntemann M."/>
            <person name="Wei C.-L."/>
            <person name="Han J."/>
            <person name="Detter J.C."/>
            <person name="Han C."/>
            <person name="Tapia R."/>
            <person name="Chen A."/>
            <person name="Kyrpides N."/>
            <person name="Mavromatis K."/>
            <person name="Markowitz V."/>
            <person name="Szeto E."/>
            <person name="Ivanova N."/>
            <person name="Pagani I."/>
            <person name="Pati A."/>
            <person name="Goodwin L."/>
            <person name="Nordberg H.P."/>
            <person name="Cantor M.N."/>
            <person name="Hua S.X."/>
            <person name="Woyke T."/>
            <person name="Kerfeld C.A."/>
        </authorList>
    </citation>
    <scope>NUCLEOTIDE SEQUENCE [LARGE SCALE GENOMIC DNA]</scope>
    <source>
        <strain evidence="1 2">PCC 7417</strain>
    </source>
</reference>
<dbReference type="AlphaFoldDB" id="K9X3V9"/>
<evidence type="ECO:0000313" key="1">
    <source>
        <dbReference type="EMBL" id="AFZ26746.1"/>
    </source>
</evidence>
<dbReference type="STRING" id="56107.Cylst_4681"/>
<accession>K9X3V9</accession>
<organism evidence="1 2">
    <name type="scientific">Cylindrospermum stagnale PCC 7417</name>
    <dbReference type="NCBI Taxonomy" id="56107"/>
    <lineage>
        <taxon>Bacteria</taxon>
        <taxon>Bacillati</taxon>
        <taxon>Cyanobacteriota</taxon>
        <taxon>Cyanophyceae</taxon>
        <taxon>Nostocales</taxon>
        <taxon>Nostocaceae</taxon>
        <taxon>Cylindrospermum</taxon>
    </lineage>
</organism>
<dbReference type="KEGG" id="csg:Cylst_4681"/>
<dbReference type="EMBL" id="CP003642">
    <property type="protein sequence ID" value="AFZ26746.1"/>
    <property type="molecule type" value="Genomic_DNA"/>
</dbReference>